<keyword evidence="2" id="KW-1185">Reference proteome</keyword>
<gene>
    <name evidence="1" type="ORF">L3Q82_013904</name>
</gene>
<dbReference type="EMBL" id="CM041547">
    <property type="protein sequence ID" value="KAI3359506.1"/>
    <property type="molecule type" value="Genomic_DNA"/>
</dbReference>
<accession>A0ACB8VVH4</accession>
<evidence type="ECO:0000313" key="2">
    <source>
        <dbReference type="Proteomes" id="UP000831701"/>
    </source>
</evidence>
<protein>
    <submittedName>
        <fullName evidence="1">Uncharacterized protein</fullName>
    </submittedName>
</protein>
<name>A0ACB8VVH4_9TELE</name>
<reference evidence="1" key="1">
    <citation type="submission" date="2022-04" db="EMBL/GenBank/DDBJ databases">
        <title>Jade perch genome.</title>
        <authorList>
            <person name="Chao B."/>
        </authorList>
    </citation>
    <scope>NUCLEOTIDE SEQUENCE</scope>
    <source>
        <strain evidence="1">CB-2022</strain>
    </source>
</reference>
<proteinExistence type="predicted"/>
<organism evidence="1 2">
    <name type="scientific">Scortum barcoo</name>
    <name type="common">barcoo grunter</name>
    <dbReference type="NCBI Taxonomy" id="214431"/>
    <lineage>
        <taxon>Eukaryota</taxon>
        <taxon>Metazoa</taxon>
        <taxon>Chordata</taxon>
        <taxon>Craniata</taxon>
        <taxon>Vertebrata</taxon>
        <taxon>Euteleostomi</taxon>
        <taxon>Actinopterygii</taxon>
        <taxon>Neopterygii</taxon>
        <taxon>Teleostei</taxon>
        <taxon>Neoteleostei</taxon>
        <taxon>Acanthomorphata</taxon>
        <taxon>Eupercaria</taxon>
        <taxon>Centrarchiformes</taxon>
        <taxon>Terapontoidei</taxon>
        <taxon>Terapontidae</taxon>
        <taxon>Scortum</taxon>
    </lineage>
</organism>
<sequence>MDMKNLVSLNVDWSEDDVMKADAFSHHITQLDEIRMNQNFRMVFLFQEAVMFWLHQRVQLSDNIISYYHFSSVCGDLETPKSFKQFFEEYLNGNVGGSSWFDHIREWHLKRDQYNILFLTYEDMILDLKAAVTKMCVFLGKNLSEADIEQVVEKSTFKRP</sequence>
<evidence type="ECO:0000313" key="1">
    <source>
        <dbReference type="EMBL" id="KAI3359506.1"/>
    </source>
</evidence>
<comment type="caution">
    <text evidence="1">The sequence shown here is derived from an EMBL/GenBank/DDBJ whole genome shotgun (WGS) entry which is preliminary data.</text>
</comment>
<dbReference type="Proteomes" id="UP000831701">
    <property type="component" value="Chromosome 17"/>
</dbReference>